<dbReference type="Pfam" id="PF02660">
    <property type="entry name" value="G3P_acyltransf"/>
    <property type="match status" value="1"/>
</dbReference>
<evidence type="ECO:0000256" key="9">
    <source>
        <dbReference type="ARBA" id="ARBA00023264"/>
    </source>
</evidence>
<keyword evidence="8 10" id="KW-0594">Phospholipid biosynthesis</keyword>
<evidence type="ECO:0000313" key="11">
    <source>
        <dbReference type="EMBL" id="HIU45573.1"/>
    </source>
</evidence>
<evidence type="ECO:0000313" key="12">
    <source>
        <dbReference type="Proteomes" id="UP000824070"/>
    </source>
</evidence>
<protein>
    <recommendedName>
        <fullName evidence="10">Glycerol-3-phosphate acyltransferase</fullName>
    </recommendedName>
    <alternativeName>
        <fullName evidence="10">Acyl-PO4 G3P acyltransferase</fullName>
    </alternativeName>
    <alternativeName>
        <fullName evidence="10">Acyl-phosphate--glycerol-3-phosphate acyltransferase</fullName>
    </alternativeName>
    <alternativeName>
        <fullName evidence="10">G3P acyltransferase</fullName>
        <shortName evidence="10">GPAT</shortName>
        <ecNumber evidence="10">2.3.1.275</ecNumber>
    </alternativeName>
    <alternativeName>
        <fullName evidence="10">Lysophosphatidic acid synthase</fullName>
        <shortName evidence="10">LPA synthase</shortName>
    </alternativeName>
</protein>
<comment type="caution">
    <text evidence="11">The sequence shown here is derived from an EMBL/GenBank/DDBJ whole genome shotgun (WGS) entry which is preliminary data.</text>
</comment>
<accession>A0A9D1LPC4</accession>
<dbReference type="GO" id="GO:0043772">
    <property type="term" value="F:acyl-phosphate glycerol-3-phosphate acyltransferase activity"/>
    <property type="evidence" value="ECO:0007669"/>
    <property type="project" value="UniProtKB-UniRule"/>
</dbReference>
<evidence type="ECO:0000256" key="7">
    <source>
        <dbReference type="ARBA" id="ARBA00023136"/>
    </source>
</evidence>
<comment type="subunit">
    <text evidence="10">Probably interacts with PlsX.</text>
</comment>
<dbReference type="Proteomes" id="UP000824070">
    <property type="component" value="Unassembled WGS sequence"/>
</dbReference>
<feature type="transmembrane region" description="Helical" evidence="10">
    <location>
        <begin position="165"/>
        <end position="185"/>
    </location>
</feature>
<comment type="function">
    <text evidence="10">Catalyzes the transfer of an acyl group from acyl-phosphate (acyl-PO(4)) to glycerol-3-phosphate (G3P) to form lysophosphatidic acid (LPA). This enzyme utilizes acyl-phosphate as fatty acyl donor, but not acyl-CoA or acyl-ACP.</text>
</comment>
<feature type="transmembrane region" description="Helical" evidence="10">
    <location>
        <begin position="131"/>
        <end position="153"/>
    </location>
</feature>
<evidence type="ECO:0000256" key="8">
    <source>
        <dbReference type="ARBA" id="ARBA00023209"/>
    </source>
</evidence>
<feature type="transmembrane region" description="Helical" evidence="10">
    <location>
        <begin position="106"/>
        <end position="125"/>
    </location>
</feature>
<evidence type="ECO:0000256" key="1">
    <source>
        <dbReference type="ARBA" id="ARBA00022475"/>
    </source>
</evidence>
<comment type="subcellular location">
    <subcellularLocation>
        <location evidence="10">Cell membrane</location>
        <topology evidence="10">Multi-pass membrane protein</topology>
    </subcellularLocation>
</comment>
<keyword evidence="5 10" id="KW-1133">Transmembrane helix</keyword>
<proteinExistence type="inferred from homology"/>
<dbReference type="InterPro" id="IPR003811">
    <property type="entry name" value="G3P_acylTferase_PlsY"/>
</dbReference>
<dbReference type="GO" id="GO:0005886">
    <property type="term" value="C:plasma membrane"/>
    <property type="evidence" value="ECO:0007669"/>
    <property type="project" value="UniProtKB-SubCell"/>
</dbReference>
<keyword evidence="6 10" id="KW-0443">Lipid metabolism</keyword>
<dbReference type="AlphaFoldDB" id="A0A9D1LPC4"/>
<evidence type="ECO:0000256" key="2">
    <source>
        <dbReference type="ARBA" id="ARBA00022516"/>
    </source>
</evidence>
<feature type="transmembrane region" description="Helical" evidence="10">
    <location>
        <begin position="6"/>
        <end position="31"/>
    </location>
</feature>
<dbReference type="EC" id="2.3.1.275" evidence="10"/>
<comment type="similarity">
    <text evidence="10">Belongs to the PlsY family.</text>
</comment>
<dbReference type="PANTHER" id="PTHR30309:SF0">
    <property type="entry name" value="GLYCEROL-3-PHOSPHATE ACYLTRANSFERASE-RELATED"/>
    <property type="match status" value="1"/>
</dbReference>
<dbReference type="GO" id="GO:0008654">
    <property type="term" value="P:phospholipid biosynthetic process"/>
    <property type="evidence" value="ECO:0007669"/>
    <property type="project" value="UniProtKB-UniRule"/>
</dbReference>
<organism evidence="11 12">
    <name type="scientific">Candidatus Alloenteromonas pullicola</name>
    <dbReference type="NCBI Taxonomy" id="2840784"/>
    <lineage>
        <taxon>Bacteria</taxon>
        <taxon>Bacillati</taxon>
        <taxon>Bacillota</taxon>
        <taxon>Bacillota incertae sedis</taxon>
        <taxon>Candidatus Alloenteromonas</taxon>
    </lineage>
</organism>
<dbReference type="EMBL" id="DVMV01000039">
    <property type="protein sequence ID" value="HIU45573.1"/>
    <property type="molecule type" value="Genomic_DNA"/>
</dbReference>
<keyword evidence="11" id="KW-0012">Acyltransferase</keyword>
<dbReference type="PANTHER" id="PTHR30309">
    <property type="entry name" value="INNER MEMBRANE PROTEIN YGIH"/>
    <property type="match status" value="1"/>
</dbReference>
<dbReference type="SMART" id="SM01207">
    <property type="entry name" value="G3P_acyltransf"/>
    <property type="match status" value="1"/>
</dbReference>
<feature type="transmembrane region" description="Helical" evidence="10">
    <location>
        <begin position="76"/>
        <end position="94"/>
    </location>
</feature>
<keyword evidence="4 10" id="KW-0812">Transmembrane</keyword>
<feature type="transmembrane region" description="Helical" evidence="10">
    <location>
        <begin position="205"/>
        <end position="226"/>
    </location>
</feature>
<evidence type="ECO:0000256" key="4">
    <source>
        <dbReference type="ARBA" id="ARBA00022692"/>
    </source>
</evidence>
<evidence type="ECO:0000256" key="6">
    <source>
        <dbReference type="ARBA" id="ARBA00023098"/>
    </source>
</evidence>
<dbReference type="HAMAP" id="MF_01043">
    <property type="entry name" value="PlsY"/>
    <property type="match status" value="1"/>
</dbReference>
<keyword evidence="9 10" id="KW-1208">Phospholipid metabolism</keyword>
<evidence type="ECO:0000256" key="3">
    <source>
        <dbReference type="ARBA" id="ARBA00022679"/>
    </source>
</evidence>
<name>A0A9D1LPC4_9FIRM</name>
<sequence>MSIYVANVLAAIACIVGGYLLGSIPNGVIIGKAFFHKDPRDYYSHNSGGTNVGRVLGKKVGILVIVLDAIKTSIPLFASFAVLSFVPGIAKYMVWGNGYNAAPLWYWLSGFFALVGHCFPIYLGFRGGKAVSSFVGLEIFFSYIEVVLFPILFFGCLKKTKMVSISSIIASSSCAVVTLATSIALEALHLTDSIGYYLTWSFGGFYLEFGLEAGIICFLSAAVLVLRHIPNIIRIRNGSESKISWMK</sequence>
<keyword evidence="7 10" id="KW-0472">Membrane</keyword>
<evidence type="ECO:0000256" key="5">
    <source>
        <dbReference type="ARBA" id="ARBA00022989"/>
    </source>
</evidence>
<keyword evidence="3 10" id="KW-0808">Transferase</keyword>
<comment type="pathway">
    <text evidence="10">Lipid metabolism; phospholipid metabolism.</text>
</comment>
<keyword evidence="2 10" id="KW-0444">Lipid biosynthesis</keyword>
<reference evidence="11" key="1">
    <citation type="submission" date="2020-10" db="EMBL/GenBank/DDBJ databases">
        <authorList>
            <person name="Gilroy R."/>
        </authorList>
    </citation>
    <scope>NUCLEOTIDE SEQUENCE</scope>
    <source>
        <strain evidence="11">ChiGjej1B1-22543</strain>
    </source>
</reference>
<evidence type="ECO:0000256" key="10">
    <source>
        <dbReference type="HAMAP-Rule" id="MF_01043"/>
    </source>
</evidence>
<keyword evidence="1 10" id="KW-1003">Cell membrane</keyword>
<comment type="catalytic activity">
    <reaction evidence="10">
        <text>an acyl phosphate + sn-glycerol 3-phosphate = a 1-acyl-sn-glycero-3-phosphate + phosphate</text>
        <dbReference type="Rhea" id="RHEA:34075"/>
        <dbReference type="ChEBI" id="CHEBI:43474"/>
        <dbReference type="ChEBI" id="CHEBI:57597"/>
        <dbReference type="ChEBI" id="CHEBI:57970"/>
        <dbReference type="ChEBI" id="CHEBI:59918"/>
        <dbReference type="EC" id="2.3.1.275"/>
    </reaction>
</comment>
<gene>
    <name evidence="10" type="primary">plsY</name>
    <name evidence="11" type="ORF">IAC52_04680</name>
</gene>
<reference evidence="11" key="2">
    <citation type="journal article" date="2021" name="PeerJ">
        <title>Extensive microbial diversity within the chicken gut microbiome revealed by metagenomics and culture.</title>
        <authorList>
            <person name="Gilroy R."/>
            <person name="Ravi A."/>
            <person name="Getino M."/>
            <person name="Pursley I."/>
            <person name="Horton D.L."/>
            <person name="Alikhan N.F."/>
            <person name="Baker D."/>
            <person name="Gharbi K."/>
            <person name="Hall N."/>
            <person name="Watson M."/>
            <person name="Adriaenssens E.M."/>
            <person name="Foster-Nyarko E."/>
            <person name="Jarju S."/>
            <person name="Secka A."/>
            <person name="Antonio M."/>
            <person name="Oren A."/>
            <person name="Chaudhuri R.R."/>
            <person name="La Ragione R."/>
            <person name="Hildebrand F."/>
            <person name="Pallen M.J."/>
        </authorList>
    </citation>
    <scope>NUCLEOTIDE SEQUENCE</scope>
    <source>
        <strain evidence="11">ChiGjej1B1-22543</strain>
    </source>
</reference>